<feature type="transmembrane region" description="Helical" evidence="10">
    <location>
        <begin position="352"/>
        <end position="370"/>
    </location>
</feature>
<feature type="transmembrane region" description="Helical" evidence="10">
    <location>
        <begin position="6"/>
        <end position="29"/>
    </location>
</feature>
<evidence type="ECO:0000313" key="13">
    <source>
        <dbReference type="EMBL" id="TDO98325.1"/>
    </source>
</evidence>
<feature type="domain" description="Cytochrome c-type biogenesis protein CcmF C-terminal" evidence="12">
    <location>
        <begin position="316"/>
        <end position="637"/>
    </location>
</feature>
<keyword evidence="14" id="KW-1185">Reference proteome</keyword>
<dbReference type="OrthoDB" id="9761451at2"/>
<evidence type="ECO:0000256" key="3">
    <source>
        <dbReference type="ARBA" id="ARBA00022475"/>
    </source>
</evidence>
<feature type="transmembrane region" description="Helical" evidence="10">
    <location>
        <begin position="124"/>
        <end position="142"/>
    </location>
</feature>
<feature type="transmembrane region" description="Helical" evidence="10">
    <location>
        <begin position="421"/>
        <end position="444"/>
    </location>
</feature>
<comment type="similarity">
    <text evidence="2">Belongs to the CcmF/CycK/Ccl1/NrfE/CcsA family.</text>
</comment>
<dbReference type="RefSeq" id="WP_133503775.1">
    <property type="nucleotide sequence ID" value="NZ_SNXC01000011.1"/>
</dbReference>
<evidence type="ECO:0000256" key="9">
    <source>
        <dbReference type="ARBA" id="ARBA00037230"/>
    </source>
</evidence>
<evidence type="ECO:0000256" key="10">
    <source>
        <dbReference type="SAM" id="Phobius"/>
    </source>
</evidence>
<dbReference type="PRINTS" id="PR01410">
    <property type="entry name" value="CCBIOGENESIS"/>
</dbReference>
<evidence type="ECO:0000256" key="8">
    <source>
        <dbReference type="ARBA" id="ARBA00023136"/>
    </source>
</evidence>
<feature type="transmembrane region" description="Helical" evidence="10">
    <location>
        <begin position="314"/>
        <end position="331"/>
    </location>
</feature>
<name>A0A4R6MB43_9GAMM</name>
<dbReference type="Pfam" id="PF01578">
    <property type="entry name" value="Cytochrom_C_asm"/>
    <property type="match status" value="1"/>
</dbReference>
<dbReference type="NCBIfam" id="NF007691">
    <property type="entry name" value="PRK10369.1"/>
    <property type="match status" value="1"/>
</dbReference>
<feature type="transmembrane region" description="Helical" evidence="10">
    <location>
        <begin position="250"/>
        <end position="266"/>
    </location>
</feature>
<evidence type="ECO:0000256" key="1">
    <source>
        <dbReference type="ARBA" id="ARBA00004429"/>
    </source>
</evidence>
<comment type="subcellular location">
    <subcellularLocation>
        <location evidence="1">Cell inner membrane</location>
        <topology evidence="1">Multi-pass membrane protein</topology>
    </subcellularLocation>
</comment>
<dbReference type="GO" id="GO:0015232">
    <property type="term" value="F:heme transmembrane transporter activity"/>
    <property type="evidence" value="ECO:0007669"/>
    <property type="project" value="InterPro"/>
</dbReference>
<reference evidence="13 14" key="1">
    <citation type="submission" date="2019-03" db="EMBL/GenBank/DDBJ databases">
        <title>Genomic Encyclopedia of Type Strains, Phase III (KMG-III): the genomes of soil and plant-associated and newly described type strains.</title>
        <authorList>
            <person name="Whitman W."/>
        </authorList>
    </citation>
    <scope>NUCLEOTIDE SEQUENCE [LARGE SCALE GENOMIC DNA]</scope>
    <source>
        <strain evidence="13 14">CECT 7378</strain>
    </source>
</reference>
<dbReference type="InterPro" id="IPR032523">
    <property type="entry name" value="CcmF_C"/>
</dbReference>
<keyword evidence="5 10" id="KW-0812">Transmembrane</keyword>
<dbReference type="InterPro" id="IPR002541">
    <property type="entry name" value="Cyt_c_assembly"/>
</dbReference>
<feature type="transmembrane region" description="Helical" evidence="10">
    <location>
        <begin position="615"/>
        <end position="635"/>
    </location>
</feature>
<feature type="transmembrane region" description="Helical" evidence="10">
    <location>
        <begin position="96"/>
        <end position="112"/>
    </location>
</feature>
<evidence type="ECO:0000259" key="11">
    <source>
        <dbReference type="Pfam" id="PF01578"/>
    </source>
</evidence>
<comment type="function">
    <text evidence="9">Required for the biogenesis of c-type cytochromes. Possible subunit of a heme lyase.</text>
</comment>
<feature type="transmembrane region" description="Helical" evidence="10">
    <location>
        <begin position="210"/>
        <end position="230"/>
    </location>
</feature>
<feature type="transmembrane region" description="Helical" evidence="10">
    <location>
        <begin position="491"/>
        <end position="512"/>
    </location>
</feature>
<feature type="transmembrane region" description="Helical" evidence="10">
    <location>
        <begin position="450"/>
        <end position="470"/>
    </location>
</feature>
<keyword evidence="8 10" id="KW-0472">Membrane</keyword>
<feature type="transmembrane region" description="Helical" evidence="10">
    <location>
        <begin position="275"/>
        <end position="294"/>
    </location>
</feature>
<dbReference type="EMBL" id="SNXC01000011">
    <property type="protein sequence ID" value="TDO98325.1"/>
    <property type="molecule type" value="Genomic_DNA"/>
</dbReference>
<accession>A0A4R6MB43</accession>
<protein>
    <submittedName>
        <fullName evidence="13">Cytochrome c-type biogenesis protein CcmF</fullName>
    </submittedName>
</protein>
<dbReference type="PANTHER" id="PTHR43653">
    <property type="entry name" value="CYTOCHROME C ASSEMBLY PROTEIN-RELATED"/>
    <property type="match status" value="1"/>
</dbReference>
<evidence type="ECO:0000259" key="12">
    <source>
        <dbReference type="Pfam" id="PF16327"/>
    </source>
</evidence>
<keyword evidence="4" id="KW-0997">Cell inner membrane</keyword>
<keyword evidence="3" id="KW-1003">Cell membrane</keyword>
<feature type="transmembrane region" description="Helical" evidence="10">
    <location>
        <begin position="390"/>
        <end position="409"/>
    </location>
</feature>
<feature type="domain" description="Cytochrome c assembly protein" evidence="11">
    <location>
        <begin position="89"/>
        <end position="296"/>
    </location>
</feature>
<evidence type="ECO:0000256" key="6">
    <source>
        <dbReference type="ARBA" id="ARBA00022748"/>
    </source>
</evidence>
<dbReference type="PRINTS" id="PR01411">
    <property type="entry name" value="CCMFBIOGNSIS"/>
</dbReference>
<feature type="transmembrane region" description="Helical" evidence="10">
    <location>
        <begin position="178"/>
        <end position="198"/>
    </location>
</feature>
<dbReference type="GO" id="GO:0017004">
    <property type="term" value="P:cytochrome complex assembly"/>
    <property type="evidence" value="ECO:0007669"/>
    <property type="project" value="UniProtKB-KW"/>
</dbReference>
<dbReference type="GO" id="GO:0005886">
    <property type="term" value="C:plasma membrane"/>
    <property type="evidence" value="ECO:0007669"/>
    <property type="project" value="UniProtKB-SubCell"/>
</dbReference>
<comment type="caution">
    <text evidence="13">The sequence shown here is derived from an EMBL/GenBank/DDBJ whole genome shotgun (WGS) entry which is preliminary data.</text>
</comment>
<organism evidence="13 14">
    <name type="scientific">Marinomonas balearica</name>
    <dbReference type="NCBI Taxonomy" id="491947"/>
    <lineage>
        <taxon>Bacteria</taxon>
        <taxon>Pseudomonadati</taxon>
        <taxon>Pseudomonadota</taxon>
        <taxon>Gammaproteobacteria</taxon>
        <taxon>Oceanospirillales</taxon>
        <taxon>Oceanospirillaceae</taxon>
        <taxon>Marinomonas</taxon>
    </lineage>
</organism>
<evidence type="ECO:0000256" key="7">
    <source>
        <dbReference type="ARBA" id="ARBA00022989"/>
    </source>
</evidence>
<evidence type="ECO:0000313" key="14">
    <source>
        <dbReference type="Proteomes" id="UP000294656"/>
    </source>
</evidence>
<proteinExistence type="inferred from homology"/>
<dbReference type="PANTHER" id="PTHR43653:SF1">
    <property type="entry name" value="CYTOCHROME C-TYPE BIOGENESIS PROTEIN CCMF"/>
    <property type="match status" value="1"/>
</dbReference>
<dbReference type="NCBIfam" id="TIGR00353">
    <property type="entry name" value="nrfE"/>
    <property type="match status" value="1"/>
</dbReference>
<keyword evidence="6" id="KW-0201">Cytochrome c-type biogenesis</keyword>
<dbReference type="AlphaFoldDB" id="A0A4R6MB43"/>
<keyword evidence="7 10" id="KW-1133">Transmembrane helix</keyword>
<feature type="transmembrane region" description="Helical" evidence="10">
    <location>
        <begin position="41"/>
        <end position="62"/>
    </location>
</feature>
<evidence type="ECO:0000256" key="2">
    <source>
        <dbReference type="ARBA" id="ARBA00009186"/>
    </source>
</evidence>
<dbReference type="InterPro" id="IPR003568">
    <property type="entry name" value="Cyt_c_biogenesis_CcmF"/>
</dbReference>
<dbReference type="InterPro" id="IPR003567">
    <property type="entry name" value="Cyt_c_biogenesis"/>
</dbReference>
<sequence>MIPELAHFSLILAMCFAVLGFLVPVIGVYQRDRVLARLSLPLTYLTGVFTFLAFLGLCYSFSVDDFSVLYIAENSSQLLPLWFKISAVWGGHEGSLLLWVLILSGWNCYVAFRSHALYEDFRGILLSVLSLISSGFLSFLLFTSSPFVRLLPNSPQIGGDLNPLLQDFGLIIHPPMLYMGYVGFSVPFAFAIAALITGKMDAQWARWVRPWVNFAWAFLTLGIALGSWWAYYELGWGGWWFWDPVENASFMPWLAGTALLHSLAVSEKRGLFKSWTLLLAIFTFALSFLGTFLVRSGVLTSVHSFASDPTRGTYVLTMLLIIVGGGLLLFAMRASSIRNTSYFDIFGKESWLLLNNILLITLTLIVFVGTLSPLVLEAMGSGRVSVGPPYFNLVFNPVACLLIFFMGIGPISRWQSTKPKYLLRVTWFPFILALFIATACFQFLLFEWLAFFAFTIALWVLIMAIRDLLGKAVTKDTTVFTRMRKLPKSRYGMHIAHIGVVISLIGVVLVSINSEERFVRLHVGESASVKNYQFTLSDMAVSREANFVSQKAEFNVTNNDVALGVMYPEKRYYQTRGQVMTEAALSTGFTRDLYIALGERYDDDSWSVKIYVKSFVRWIWLGALVMMFGGILAALDKRYKPRGEIE</sequence>
<evidence type="ECO:0000256" key="5">
    <source>
        <dbReference type="ARBA" id="ARBA00022692"/>
    </source>
</evidence>
<gene>
    <name evidence="13" type="ORF">DFP79_1966</name>
</gene>
<evidence type="ECO:0000256" key="4">
    <source>
        <dbReference type="ARBA" id="ARBA00022519"/>
    </source>
</evidence>
<dbReference type="Proteomes" id="UP000294656">
    <property type="component" value="Unassembled WGS sequence"/>
</dbReference>
<dbReference type="Pfam" id="PF16327">
    <property type="entry name" value="CcmF_C"/>
    <property type="match status" value="1"/>
</dbReference>
<dbReference type="GO" id="GO:0020037">
    <property type="term" value="F:heme binding"/>
    <property type="evidence" value="ECO:0007669"/>
    <property type="project" value="InterPro"/>
</dbReference>